<dbReference type="PANTHER" id="PTHR14614">
    <property type="entry name" value="HEPATOCELLULAR CARCINOMA-ASSOCIATED ANTIGEN"/>
    <property type="match status" value="1"/>
</dbReference>
<keyword evidence="1" id="KW-0808">Transferase</keyword>
<dbReference type="Proteomes" id="UP001233172">
    <property type="component" value="Unassembled WGS sequence"/>
</dbReference>
<evidence type="ECO:0000313" key="2">
    <source>
        <dbReference type="Proteomes" id="UP001233172"/>
    </source>
</evidence>
<proteinExistence type="predicted"/>
<dbReference type="GO" id="GO:0032991">
    <property type="term" value="C:protein-containing complex"/>
    <property type="evidence" value="ECO:0007669"/>
    <property type="project" value="TreeGrafter"/>
</dbReference>
<dbReference type="GO" id="GO:0032259">
    <property type="term" value="P:methylation"/>
    <property type="evidence" value="ECO:0007669"/>
    <property type="project" value="UniProtKB-KW"/>
</dbReference>
<name>A0AAD8BGQ0_BIOPF</name>
<dbReference type="SUPFAM" id="SSF53335">
    <property type="entry name" value="S-adenosyl-L-methionine-dependent methyltransferases"/>
    <property type="match status" value="1"/>
</dbReference>
<gene>
    <name evidence="1" type="ORF">Bpfe_016676</name>
</gene>
<dbReference type="EMBL" id="JASAOG010000082">
    <property type="protein sequence ID" value="KAK0053932.1"/>
    <property type="molecule type" value="Genomic_DNA"/>
</dbReference>
<dbReference type="GO" id="GO:0005829">
    <property type="term" value="C:cytosol"/>
    <property type="evidence" value="ECO:0007669"/>
    <property type="project" value="TreeGrafter"/>
</dbReference>
<sequence>MSNTSSNTNAVDLTKLFSRNFELQNINDGTITDITFDQSAVGDVGCVVWDAALVLCSYIDKIRNVVQNKSALELGSGTGAVGIVTAALGARVIITDLPEIVPFMNHNIQLNQKVLKGSCSALELRWGNKEQMSKVKQIHFSEGVDFLLVADCVYYEEALEDLVDTIVYFASPETIVLCSYEDRELGNKSELQCKFFKKLSEHFTITEIPIEKQDPLYSSPDIHIMEMTLSHQNNKT</sequence>
<dbReference type="AlphaFoldDB" id="A0AAD8BGQ0"/>
<keyword evidence="2" id="KW-1185">Reference proteome</keyword>
<organism evidence="1 2">
    <name type="scientific">Biomphalaria pfeifferi</name>
    <name type="common">Bloodfluke planorb</name>
    <name type="synonym">Freshwater snail</name>
    <dbReference type="NCBI Taxonomy" id="112525"/>
    <lineage>
        <taxon>Eukaryota</taxon>
        <taxon>Metazoa</taxon>
        <taxon>Spiralia</taxon>
        <taxon>Lophotrochozoa</taxon>
        <taxon>Mollusca</taxon>
        <taxon>Gastropoda</taxon>
        <taxon>Heterobranchia</taxon>
        <taxon>Euthyneura</taxon>
        <taxon>Panpulmonata</taxon>
        <taxon>Hygrophila</taxon>
        <taxon>Lymnaeoidea</taxon>
        <taxon>Planorbidae</taxon>
        <taxon>Biomphalaria</taxon>
    </lineage>
</organism>
<reference evidence="1" key="1">
    <citation type="journal article" date="2023" name="PLoS Negl. Trop. Dis.">
        <title>A genome sequence for Biomphalaria pfeifferi, the major vector snail for the human-infecting parasite Schistosoma mansoni.</title>
        <authorList>
            <person name="Bu L."/>
            <person name="Lu L."/>
            <person name="Laidemitt M.R."/>
            <person name="Zhang S.M."/>
            <person name="Mutuku M."/>
            <person name="Mkoji G."/>
            <person name="Steinauer M."/>
            <person name="Loker E.S."/>
        </authorList>
    </citation>
    <scope>NUCLEOTIDE SEQUENCE</scope>
    <source>
        <strain evidence="1">KasaAsao</strain>
    </source>
</reference>
<dbReference type="GO" id="GO:0008168">
    <property type="term" value="F:methyltransferase activity"/>
    <property type="evidence" value="ECO:0007669"/>
    <property type="project" value="UniProtKB-KW"/>
</dbReference>
<dbReference type="Pfam" id="PF10294">
    <property type="entry name" value="Methyltransf_16"/>
    <property type="match status" value="1"/>
</dbReference>
<dbReference type="Gene3D" id="3.40.50.150">
    <property type="entry name" value="Vaccinia Virus protein VP39"/>
    <property type="match status" value="1"/>
</dbReference>
<dbReference type="InterPro" id="IPR019410">
    <property type="entry name" value="Methyltransf_16"/>
</dbReference>
<accession>A0AAD8BGQ0</accession>
<protein>
    <submittedName>
        <fullName evidence="1">Protein-lysine methyltransferase METTL21D</fullName>
    </submittedName>
</protein>
<evidence type="ECO:0000313" key="1">
    <source>
        <dbReference type="EMBL" id="KAK0053932.1"/>
    </source>
</evidence>
<comment type="caution">
    <text evidence="1">The sequence shown here is derived from an EMBL/GenBank/DDBJ whole genome shotgun (WGS) entry which is preliminary data.</text>
</comment>
<reference evidence="1" key="2">
    <citation type="submission" date="2023-04" db="EMBL/GenBank/DDBJ databases">
        <authorList>
            <person name="Bu L."/>
            <person name="Lu L."/>
            <person name="Laidemitt M.R."/>
            <person name="Zhang S.M."/>
            <person name="Mutuku M."/>
            <person name="Mkoji G."/>
            <person name="Steinauer M."/>
            <person name="Loker E.S."/>
        </authorList>
    </citation>
    <scope>NUCLEOTIDE SEQUENCE</scope>
    <source>
        <strain evidence="1">KasaAsao</strain>
        <tissue evidence="1">Whole Snail</tissue>
    </source>
</reference>
<keyword evidence="1" id="KW-0489">Methyltransferase</keyword>
<dbReference type="InterPro" id="IPR029063">
    <property type="entry name" value="SAM-dependent_MTases_sf"/>
</dbReference>
<dbReference type="PANTHER" id="PTHR14614:SF44">
    <property type="entry name" value="PROTEIN N-LYSINE METHYLTRANSFERASE METTL21D"/>
    <property type="match status" value="1"/>
</dbReference>